<evidence type="ECO:0000313" key="2">
    <source>
        <dbReference type="EMBL" id="PIQ88513.1"/>
    </source>
</evidence>
<dbReference type="EMBL" id="PCWA01000097">
    <property type="protein sequence ID" value="PIQ88513.1"/>
    <property type="molecule type" value="Genomic_DNA"/>
</dbReference>
<dbReference type="Proteomes" id="UP000229641">
    <property type="component" value="Unassembled WGS sequence"/>
</dbReference>
<dbReference type="AlphaFoldDB" id="A0A2H0LVR5"/>
<name>A0A2H0LVR5_9BACT</name>
<protein>
    <submittedName>
        <fullName evidence="2">Uncharacterized protein</fullName>
    </submittedName>
</protein>
<sequence length="154" mass="16845">MLKILLLAVVLYFGNMNMPILKAQEPDADKNGNGSLAAEDSIRDPFVSIVDLEKIRYQGKGVSQDIPSIPMALKGLMVGKSGSVAIINDEIVTEGQIWHDFNVEKIDQHGITLNYKDKTLRLELEKKPDSGDGSDAGILGPESKEALSRTPIRK</sequence>
<feature type="region of interest" description="Disordered" evidence="1">
    <location>
        <begin position="125"/>
        <end position="154"/>
    </location>
</feature>
<accession>A0A2H0LVR5</accession>
<organism evidence="2 3">
    <name type="scientific">Candidatus Ghiorseimicrobium undicola</name>
    <dbReference type="NCBI Taxonomy" id="1974746"/>
    <lineage>
        <taxon>Bacteria</taxon>
        <taxon>Pseudomonadati</taxon>
        <taxon>Candidatus Omnitrophota</taxon>
        <taxon>Candidatus Ghiorseimicrobium</taxon>
    </lineage>
</organism>
<reference evidence="2 3" key="1">
    <citation type="submission" date="2017-09" db="EMBL/GenBank/DDBJ databases">
        <title>Depth-based differentiation of microbial function through sediment-hosted aquifers and enrichment of novel symbionts in the deep terrestrial subsurface.</title>
        <authorList>
            <person name="Probst A.J."/>
            <person name="Ladd B."/>
            <person name="Jarett J.K."/>
            <person name="Geller-Mcgrath D.E."/>
            <person name="Sieber C.M."/>
            <person name="Emerson J.B."/>
            <person name="Anantharaman K."/>
            <person name="Thomas B.C."/>
            <person name="Malmstrom R."/>
            <person name="Stieglmeier M."/>
            <person name="Klingl A."/>
            <person name="Woyke T."/>
            <person name="Ryan C.M."/>
            <person name="Banfield J.F."/>
        </authorList>
    </citation>
    <scope>NUCLEOTIDE SEQUENCE [LARGE SCALE GENOMIC DNA]</scope>
    <source>
        <strain evidence="2">CG11_big_fil_rev_8_21_14_0_20_42_13</strain>
    </source>
</reference>
<proteinExistence type="predicted"/>
<evidence type="ECO:0000256" key="1">
    <source>
        <dbReference type="SAM" id="MobiDB-lite"/>
    </source>
</evidence>
<gene>
    <name evidence="2" type="ORF">COV72_07745</name>
</gene>
<comment type="caution">
    <text evidence="2">The sequence shown here is derived from an EMBL/GenBank/DDBJ whole genome shotgun (WGS) entry which is preliminary data.</text>
</comment>
<evidence type="ECO:0000313" key="3">
    <source>
        <dbReference type="Proteomes" id="UP000229641"/>
    </source>
</evidence>